<organism evidence="3 4">
    <name type="scientific">Oikeobacillus pervagus</name>
    <dbReference type="NCBI Taxonomy" id="1325931"/>
    <lineage>
        <taxon>Bacteria</taxon>
        <taxon>Bacillati</taxon>
        <taxon>Bacillota</taxon>
        <taxon>Bacilli</taxon>
        <taxon>Bacillales</taxon>
        <taxon>Bacillaceae</taxon>
        <taxon>Oikeobacillus</taxon>
    </lineage>
</organism>
<dbReference type="InterPro" id="IPR043726">
    <property type="entry name" value="LiaI-LiaF-like_TM1"/>
</dbReference>
<keyword evidence="4" id="KW-1185">Reference proteome</keyword>
<reference evidence="3" key="1">
    <citation type="submission" date="2023-07" db="EMBL/GenBank/DDBJ databases">
        <title>Genomic Encyclopedia of Type Strains, Phase IV (KMG-IV): sequencing the most valuable type-strain genomes for metagenomic binning, comparative biology and taxonomic classification.</title>
        <authorList>
            <person name="Goeker M."/>
        </authorList>
    </citation>
    <scope>NUCLEOTIDE SEQUENCE</scope>
    <source>
        <strain evidence="3">DSM 23947</strain>
    </source>
</reference>
<dbReference type="RefSeq" id="WP_307258511.1">
    <property type="nucleotide sequence ID" value="NZ_JAUSUC010000051.1"/>
</dbReference>
<evidence type="ECO:0000259" key="2">
    <source>
        <dbReference type="Pfam" id="PF18917"/>
    </source>
</evidence>
<evidence type="ECO:0000313" key="3">
    <source>
        <dbReference type="EMBL" id="MDQ0216461.1"/>
    </source>
</evidence>
<dbReference type="Pfam" id="PF18917">
    <property type="entry name" value="LiaI-LiaF-like_TM1"/>
    <property type="match status" value="1"/>
</dbReference>
<feature type="transmembrane region" description="Helical" evidence="1">
    <location>
        <begin position="5"/>
        <end position="21"/>
    </location>
</feature>
<gene>
    <name evidence="3" type="ORF">J2S13_002920</name>
</gene>
<dbReference type="AlphaFoldDB" id="A0AAJ1T4H2"/>
<feature type="transmembrane region" description="Helical" evidence="1">
    <location>
        <begin position="81"/>
        <end position="98"/>
    </location>
</feature>
<dbReference type="Proteomes" id="UP001237207">
    <property type="component" value="Unassembled WGS sequence"/>
</dbReference>
<keyword evidence="1" id="KW-1133">Transmembrane helix</keyword>
<name>A0AAJ1T4H2_9BACI</name>
<sequence>MKHKRIFPGIILIGFGFYFFLQKSNIQVFQDFFTWPTLLAIVGIAFLGQAYSERDDSSILPGVILTGFGVHFHLVNLLEQWPNDIGVFIFIIALGLLLQNRRNGSGLFPGLLFLILAIISLFYEKITEWFGLLENNAEMIWSLWPIMLVLVGAYLLFMKKK</sequence>
<proteinExistence type="predicted"/>
<comment type="caution">
    <text evidence="3">The sequence shown here is derived from an EMBL/GenBank/DDBJ whole genome shotgun (WGS) entry which is preliminary data.</text>
</comment>
<keyword evidence="1" id="KW-0472">Membrane</keyword>
<feature type="transmembrane region" description="Helical" evidence="1">
    <location>
        <begin position="58"/>
        <end position="75"/>
    </location>
</feature>
<feature type="transmembrane region" description="Helical" evidence="1">
    <location>
        <begin position="105"/>
        <end position="123"/>
    </location>
</feature>
<evidence type="ECO:0000256" key="1">
    <source>
        <dbReference type="SAM" id="Phobius"/>
    </source>
</evidence>
<dbReference type="EMBL" id="JAUSUC010000051">
    <property type="protein sequence ID" value="MDQ0216461.1"/>
    <property type="molecule type" value="Genomic_DNA"/>
</dbReference>
<feature type="domain" description="LiaI-LiaF-like transmembrane region" evidence="2">
    <location>
        <begin position="6"/>
        <end position="47"/>
    </location>
</feature>
<protein>
    <recommendedName>
        <fullName evidence="2">LiaI-LiaF-like transmembrane region domain-containing protein</fullName>
    </recommendedName>
</protein>
<feature type="transmembrane region" description="Helical" evidence="1">
    <location>
        <begin position="33"/>
        <end position="51"/>
    </location>
</feature>
<feature type="transmembrane region" description="Helical" evidence="1">
    <location>
        <begin position="139"/>
        <end position="157"/>
    </location>
</feature>
<evidence type="ECO:0000313" key="4">
    <source>
        <dbReference type="Proteomes" id="UP001237207"/>
    </source>
</evidence>
<accession>A0AAJ1T4H2</accession>
<keyword evidence="1" id="KW-0812">Transmembrane</keyword>